<dbReference type="EMBL" id="JAZHXI010000007">
    <property type="protein sequence ID" value="KAL2069722.1"/>
    <property type="molecule type" value="Genomic_DNA"/>
</dbReference>
<keyword evidence="4" id="KW-1185">Reference proteome</keyword>
<reference evidence="3 4" key="1">
    <citation type="journal article" date="2024" name="Commun. Biol.">
        <title>Comparative genomic analysis of thermophilic fungi reveals convergent evolutionary adaptations and gene losses.</title>
        <authorList>
            <person name="Steindorff A.S."/>
            <person name="Aguilar-Pontes M.V."/>
            <person name="Robinson A.J."/>
            <person name="Andreopoulos B."/>
            <person name="LaButti K."/>
            <person name="Kuo A."/>
            <person name="Mondo S."/>
            <person name="Riley R."/>
            <person name="Otillar R."/>
            <person name="Haridas S."/>
            <person name="Lipzen A."/>
            <person name="Grimwood J."/>
            <person name="Schmutz J."/>
            <person name="Clum A."/>
            <person name="Reid I.D."/>
            <person name="Moisan M.C."/>
            <person name="Butler G."/>
            <person name="Nguyen T.T.M."/>
            <person name="Dewar K."/>
            <person name="Conant G."/>
            <person name="Drula E."/>
            <person name="Henrissat B."/>
            <person name="Hansel C."/>
            <person name="Singer S."/>
            <person name="Hutchinson M.I."/>
            <person name="de Vries R.P."/>
            <person name="Natvig D.O."/>
            <person name="Powell A.J."/>
            <person name="Tsang A."/>
            <person name="Grigoriev I.V."/>
        </authorList>
    </citation>
    <scope>NUCLEOTIDE SEQUENCE [LARGE SCALE GENOMIC DNA]</scope>
    <source>
        <strain evidence="3 4">CBS 494.80</strain>
    </source>
</reference>
<evidence type="ECO:0000259" key="2">
    <source>
        <dbReference type="PROSITE" id="PS50097"/>
    </source>
</evidence>
<dbReference type="Gene3D" id="3.30.710.10">
    <property type="entry name" value="Potassium Channel Kv1.1, Chain A"/>
    <property type="match status" value="1"/>
</dbReference>
<comment type="caution">
    <text evidence="3">The sequence shown here is derived from an EMBL/GenBank/DDBJ whole genome shotgun (WGS) entry which is preliminary data.</text>
</comment>
<dbReference type="PROSITE" id="PS50097">
    <property type="entry name" value="BTB"/>
    <property type="match status" value="1"/>
</dbReference>
<dbReference type="InterPro" id="IPR000210">
    <property type="entry name" value="BTB/POZ_dom"/>
</dbReference>
<sequence length="250" mass="28168">MATTTPALTSATAAAGPIPPTASPLEKEEQPQKPIRIMKKALSSKVVHIQVGEDVQDFGVHKDLICHYAPYFKAAFNSGFEESNTGILKLPETKVEVFELFNTWLYTQSLWNGEDDEESWPSFEHLIELYVFADMARVPQLMNYVIDTLVAISDLSECLPDDDVLSFGWEKTPESSPLRRLIVDWIMFETNADFFEGQIENLPMECLLGCIRAMQPIVCEFRDTKKGMKSHPGIRASNYHVANETQKSSS</sequence>
<dbReference type="Pfam" id="PF00651">
    <property type="entry name" value="BTB"/>
    <property type="match status" value="1"/>
</dbReference>
<proteinExistence type="predicted"/>
<dbReference type="InterPro" id="IPR011333">
    <property type="entry name" value="SKP1/BTB/POZ_sf"/>
</dbReference>
<dbReference type="Proteomes" id="UP001595075">
    <property type="component" value="Unassembled WGS sequence"/>
</dbReference>
<feature type="region of interest" description="Disordered" evidence="1">
    <location>
        <begin position="1"/>
        <end position="31"/>
    </location>
</feature>
<gene>
    <name evidence="3" type="ORF">VTL71DRAFT_14401</name>
</gene>
<evidence type="ECO:0000313" key="4">
    <source>
        <dbReference type="Proteomes" id="UP001595075"/>
    </source>
</evidence>
<protein>
    <recommendedName>
        <fullName evidence="2">BTB domain-containing protein</fullName>
    </recommendedName>
</protein>
<dbReference type="SUPFAM" id="SSF54695">
    <property type="entry name" value="POZ domain"/>
    <property type="match status" value="1"/>
</dbReference>
<dbReference type="PANTHER" id="PTHR47843">
    <property type="entry name" value="BTB DOMAIN-CONTAINING PROTEIN-RELATED"/>
    <property type="match status" value="1"/>
</dbReference>
<dbReference type="PANTHER" id="PTHR47843:SF2">
    <property type="entry name" value="BTB DOMAIN-CONTAINING PROTEIN"/>
    <property type="match status" value="1"/>
</dbReference>
<evidence type="ECO:0000256" key="1">
    <source>
        <dbReference type="SAM" id="MobiDB-lite"/>
    </source>
</evidence>
<feature type="compositionally biased region" description="Low complexity" evidence="1">
    <location>
        <begin position="1"/>
        <end position="16"/>
    </location>
</feature>
<evidence type="ECO:0000313" key="3">
    <source>
        <dbReference type="EMBL" id="KAL2069722.1"/>
    </source>
</evidence>
<organism evidence="3 4">
    <name type="scientific">Oculimacula yallundae</name>
    <dbReference type="NCBI Taxonomy" id="86028"/>
    <lineage>
        <taxon>Eukaryota</taxon>
        <taxon>Fungi</taxon>
        <taxon>Dikarya</taxon>
        <taxon>Ascomycota</taxon>
        <taxon>Pezizomycotina</taxon>
        <taxon>Leotiomycetes</taxon>
        <taxon>Helotiales</taxon>
        <taxon>Ploettnerulaceae</taxon>
        <taxon>Oculimacula</taxon>
    </lineage>
</organism>
<feature type="domain" description="BTB" evidence="2">
    <location>
        <begin position="45"/>
        <end position="114"/>
    </location>
</feature>
<name>A0ABR4CJP7_9HELO</name>
<dbReference type="CDD" id="cd18186">
    <property type="entry name" value="BTB_POZ_ZBTB_KLHL-like"/>
    <property type="match status" value="1"/>
</dbReference>
<accession>A0ABR4CJP7</accession>
<dbReference type="SMART" id="SM00225">
    <property type="entry name" value="BTB"/>
    <property type="match status" value="1"/>
</dbReference>